<dbReference type="InterPro" id="IPR036849">
    <property type="entry name" value="Enolase-like_C_sf"/>
</dbReference>
<dbReference type="SFLD" id="SFLDG00180">
    <property type="entry name" value="muconate_cycloisomerase"/>
    <property type="match status" value="1"/>
</dbReference>
<dbReference type="SUPFAM" id="SSF54826">
    <property type="entry name" value="Enolase N-terminal domain-like"/>
    <property type="match status" value="1"/>
</dbReference>
<dbReference type="Gene3D" id="3.20.20.120">
    <property type="entry name" value="Enolase-like C-terminal domain"/>
    <property type="match status" value="1"/>
</dbReference>
<dbReference type="InterPro" id="IPR013341">
    <property type="entry name" value="Mandelate_racemase_N_dom"/>
</dbReference>
<evidence type="ECO:0000256" key="2">
    <source>
        <dbReference type="ARBA" id="ARBA00022723"/>
    </source>
</evidence>
<evidence type="ECO:0000256" key="1">
    <source>
        <dbReference type="ARBA" id="ARBA00001968"/>
    </source>
</evidence>
<dbReference type="InterPro" id="IPR010197">
    <property type="entry name" value="OSBS/NAAAR"/>
</dbReference>
<dbReference type="SUPFAM" id="SSF51604">
    <property type="entry name" value="Enolase C-terminal domain-like"/>
    <property type="match status" value="1"/>
</dbReference>
<protein>
    <recommendedName>
        <fullName evidence="5 6">o-succinylbenzoate synthase</fullName>
        <ecNumber evidence="5 6">4.2.1.113</ecNumber>
    </recommendedName>
</protein>
<dbReference type="CDD" id="cd03317">
    <property type="entry name" value="NAAAR"/>
    <property type="match status" value="1"/>
</dbReference>
<dbReference type="InterPro" id="IPR013342">
    <property type="entry name" value="Mandelate_racemase_C"/>
</dbReference>
<dbReference type="PANTHER" id="PTHR48073">
    <property type="entry name" value="O-SUCCINYLBENZOATE SYNTHASE-RELATED"/>
    <property type="match status" value="1"/>
</dbReference>
<dbReference type="UniPathway" id="UPA01057">
    <property type="reaction ID" value="UER00165"/>
</dbReference>
<dbReference type="OrthoDB" id="9802699at2"/>
<dbReference type="AlphaFoldDB" id="A0A641AMX7"/>
<evidence type="ECO:0000256" key="4">
    <source>
        <dbReference type="ARBA" id="ARBA00023239"/>
    </source>
</evidence>
<dbReference type="Proteomes" id="UP001515100">
    <property type="component" value="Unassembled WGS sequence"/>
</dbReference>
<evidence type="ECO:0000313" key="8">
    <source>
        <dbReference type="EMBL" id="KAA1378473.1"/>
    </source>
</evidence>
<dbReference type="PANTHER" id="PTHR48073:SF5">
    <property type="entry name" value="O-SUCCINYLBENZOATE SYNTHASE"/>
    <property type="match status" value="1"/>
</dbReference>
<dbReference type="EMBL" id="SDPP02000002">
    <property type="protein sequence ID" value="KAA1378473.1"/>
    <property type="molecule type" value="Genomic_DNA"/>
</dbReference>
<sequence>MRIRSVRMYRLRLPLVRPFRTSFGTSTAREALVLRIETDDAIGWAECAADPEPLYSEEFLDSASIVITDHLLPRLLAAGDTLTAADVARTLAPVSGHPMAKHVLETAVLDAELRAAGVSFAHRLGAVRPHVRAGVSVGIAESIPVLLDEVGAAVEQGYPRIKLKIEPGWDVEPVRAVREAFGDIDLQVDANAAYDGRDIEHLARLDAFDLVLIEQPFAENDLLTHAAATRRWATPVCLDESIRDVTTARTALHLGACSIINIKPARVGGYLHAVAVHDLAVAQGVPVWCGGMLETGIGRAGNVALAALAGFTLPGDVSASQRYYAEDITEPFVLRDGGLDVPSGPGLGVEVDPSVVAHWSVETRELIGSRR</sequence>
<feature type="domain" description="Mandelate racemase/muconate lactonizing enzyme C-terminal" evidence="7">
    <location>
        <begin position="143"/>
        <end position="235"/>
    </location>
</feature>
<dbReference type="SMART" id="SM00922">
    <property type="entry name" value="MR_MLE"/>
    <property type="match status" value="1"/>
</dbReference>
<dbReference type="NCBIfam" id="TIGR01928">
    <property type="entry name" value="menC_lowGC_arch"/>
    <property type="match status" value="1"/>
</dbReference>
<evidence type="ECO:0000256" key="5">
    <source>
        <dbReference type="ARBA" id="ARBA00029491"/>
    </source>
</evidence>
<organism evidence="8 9">
    <name type="scientific">Aeromicrobium fastidiosum</name>
    <dbReference type="NCBI Taxonomy" id="52699"/>
    <lineage>
        <taxon>Bacteria</taxon>
        <taxon>Bacillati</taxon>
        <taxon>Actinomycetota</taxon>
        <taxon>Actinomycetes</taxon>
        <taxon>Propionibacteriales</taxon>
        <taxon>Nocardioidaceae</taxon>
        <taxon>Aeromicrobium</taxon>
    </lineage>
</organism>
<dbReference type="EC" id="4.2.1.113" evidence="5 6"/>
<dbReference type="Gene3D" id="3.30.390.10">
    <property type="entry name" value="Enolase-like, N-terminal domain"/>
    <property type="match status" value="1"/>
</dbReference>
<keyword evidence="9" id="KW-1185">Reference proteome</keyword>
<dbReference type="Pfam" id="PF02746">
    <property type="entry name" value="MR_MLE_N"/>
    <property type="match status" value="1"/>
</dbReference>
<evidence type="ECO:0000259" key="7">
    <source>
        <dbReference type="SMART" id="SM00922"/>
    </source>
</evidence>
<dbReference type="GO" id="GO:0009234">
    <property type="term" value="P:menaquinone biosynthetic process"/>
    <property type="evidence" value="ECO:0007669"/>
    <property type="project" value="UniProtKB-UniRule"/>
</dbReference>
<dbReference type="SFLD" id="SFLDF00009">
    <property type="entry name" value="o-succinylbenzoate_synthase"/>
    <property type="match status" value="1"/>
</dbReference>
<comment type="caution">
    <text evidence="8">The sequence shown here is derived from an EMBL/GenBank/DDBJ whole genome shotgun (WGS) entry which is preliminary data.</text>
</comment>
<dbReference type="InterPro" id="IPR029017">
    <property type="entry name" value="Enolase-like_N"/>
</dbReference>
<dbReference type="GO" id="GO:0043748">
    <property type="term" value="F:O-succinylbenzoate synthase activity"/>
    <property type="evidence" value="ECO:0007669"/>
    <property type="project" value="UniProtKB-EC"/>
</dbReference>
<comment type="cofactor">
    <cofactor evidence="1">
        <name>a divalent metal cation</name>
        <dbReference type="ChEBI" id="CHEBI:60240"/>
    </cofactor>
</comment>
<dbReference type="SFLD" id="SFLDS00001">
    <property type="entry name" value="Enolase"/>
    <property type="match status" value="1"/>
</dbReference>
<dbReference type="UniPathway" id="UPA00079"/>
<dbReference type="Pfam" id="PF13378">
    <property type="entry name" value="MR_MLE_C"/>
    <property type="match status" value="1"/>
</dbReference>
<evidence type="ECO:0000256" key="6">
    <source>
        <dbReference type="NCBIfam" id="TIGR01928"/>
    </source>
</evidence>
<dbReference type="InterPro" id="IPR029065">
    <property type="entry name" value="Enolase_C-like"/>
</dbReference>
<evidence type="ECO:0000313" key="9">
    <source>
        <dbReference type="Proteomes" id="UP001515100"/>
    </source>
</evidence>
<dbReference type="RefSeq" id="WP_129182590.1">
    <property type="nucleotide sequence ID" value="NZ_JAGIOG010000001.1"/>
</dbReference>
<keyword evidence="4 8" id="KW-0456">Lyase</keyword>
<evidence type="ECO:0000256" key="3">
    <source>
        <dbReference type="ARBA" id="ARBA00022842"/>
    </source>
</evidence>
<name>A0A641AMX7_9ACTN</name>
<accession>A0A641AMX7</accession>
<keyword evidence="3" id="KW-0460">Magnesium</keyword>
<proteinExistence type="predicted"/>
<keyword evidence="2" id="KW-0479">Metal-binding</keyword>
<dbReference type="GO" id="GO:0016854">
    <property type="term" value="F:racemase and epimerase activity"/>
    <property type="evidence" value="ECO:0007669"/>
    <property type="project" value="UniProtKB-ARBA"/>
</dbReference>
<dbReference type="GO" id="GO:0046872">
    <property type="term" value="F:metal ion binding"/>
    <property type="evidence" value="ECO:0007669"/>
    <property type="project" value="UniProtKB-KW"/>
</dbReference>
<gene>
    <name evidence="8" type="primary">menC</name>
    <name evidence="8" type="ORF">ESP62_008960</name>
</gene>
<reference evidence="8" key="1">
    <citation type="submission" date="2019-09" db="EMBL/GenBank/DDBJ databases">
        <authorList>
            <person name="Li J."/>
        </authorList>
    </citation>
    <scope>NUCLEOTIDE SEQUENCE [LARGE SCALE GENOMIC DNA]</scope>
    <source>
        <strain evidence="8">NRBC 14897</strain>
    </source>
</reference>